<evidence type="ECO:0000259" key="10">
    <source>
        <dbReference type="PROSITE" id="PS50110"/>
    </source>
</evidence>
<keyword evidence="4" id="KW-0902">Two-component regulatory system</keyword>
<dbReference type="InterPro" id="IPR018060">
    <property type="entry name" value="HTH_AraC"/>
</dbReference>
<reference evidence="12" key="1">
    <citation type="journal article" date="2024" name="J Bioinform Genom">
        <title>Complete genome sequence of the type strain bacterium Sphaerochaeta associata GLS2t (VKM B-2742)t.</title>
        <authorList>
            <person name="Troshina O.Y."/>
            <person name="Tepeeva A.N."/>
            <person name="Arzamasceva V.O."/>
            <person name="Whitman W.B."/>
            <person name="Varghese N."/>
            <person name="Shapiro N."/>
            <person name="Woyke T."/>
            <person name="Kripides N.C."/>
            <person name="Vasilenko O.V."/>
        </authorList>
    </citation>
    <scope>NUCLEOTIDE SEQUENCE [LARGE SCALE GENOMIC DNA]</scope>
    <source>
        <strain evidence="12">GLS2T</strain>
    </source>
</reference>
<evidence type="ECO:0000256" key="7">
    <source>
        <dbReference type="ARBA" id="ARBA00023163"/>
    </source>
</evidence>
<dbReference type="Pfam" id="PF12833">
    <property type="entry name" value="HTH_18"/>
    <property type="match status" value="1"/>
</dbReference>
<name>A0ABY4DCI7_9SPIR</name>
<dbReference type="PRINTS" id="PR00032">
    <property type="entry name" value="HTHARAC"/>
</dbReference>
<keyword evidence="5" id="KW-0805">Transcription regulation</keyword>
<keyword evidence="12" id="KW-1185">Reference proteome</keyword>
<feature type="modified residue" description="4-aspartylphosphate" evidence="8">
    <location>
        <position position="56"/>
    </location>
</feature>
<dbReference type="InterPro" id="IPR051552">
    <property type="entry name" value="HptR"/>
</dbReference>
<dbReference type="Pfam" id="PF00072">
    <property type="entry name" value="Response_reg"/>
    <property type="match status" value="1"/>
</dbReference>
<dbReference type="Proteomes" id="UP000829708">
    <property type="component" value="Chromosome"/>
</dbReference>
<dbReference type="CDD" id="cd17536">
    <property type="entry name" value="REC_YesN-like"/>
    <property type="match status" value="1"/>
</dbReference>
<dbReference type="InterPro" id="IPR018062">
    <property type="entry name" value="HTH_AraC-typ_CS"/>
</dbReference>
<evidence type="ECO:0000256" key="8">
    <source>
        <dbReference type="PROSITE-ProRule" id="PRU00169"/>
    </source>
</evidence>
<gene>
    <name evidence="11" type="ORF">MUG09_08665</name>
</gene>
<proteinExistence type="predicted"/>
<dbReference type="PROSITE" id="PS00041">
    <property type="entry name" value="HTH_ARAC_FAMILY_1"/>
    <property type="match status" value="1"/>
</dbReference>
<dbReference type="SUPFAM" id="SSF46689">
    <property type="entry name" value="Homeodomain-like"/>
    <property type="match status" value="2"/>
</dbReference>
<evidence type="ECO:0000313" key="12">
    <source>
        <dbReference type="Proteomes" id="UP000829708"/>
    </source>
</evidence>
<protein>
    <submittedName>
        <fullName evidence="11">Response regulator</fullName>
    </submittedName>
</protein>
<keyword evidence="7" id="KW-0804">Transcription</keyword>
<evidence type="ECO:0000256" key="6">
    <source>
        <dbReference type="ARBA" id="ARBA00023125"/>
    </source>
</evidence>
<dbReference type="EMBL" id="CP094929">
    <property type="protein sequence ID" value="UOM49626.1"/>
    <property type="molecule type" value="Genomic_DNA"/>
</dbReference>
<dbReference type="RefSeq" id="WP_244771020.1">
    <property type="nucleotide sequence ID" value="NZ_CP094929.1"/>
</dbReference>
<dbReference type="Gene3D" id="1.10.10.60">
    <property type="entry name" value="Homeodomain-like"/>
    <property type="match status" value="2"/>
</dbReference>
<feature type="domain" description="HTH araC/xylS-type" evidence="9">
    <location>
        <begin position="424"/>
        <end position="522"/>
    </location>
</feature>
<dbReference type="SMART" id="SM00448">
    <property type="entry name" value="REC"/>
    <property type="match status" value="1"/>
</dbReference>
<dbReference type="InterPro" id="IPR020449">
    <property type="entry name" value="Tscrpt_reg_AraC-type_HTH"/>
</dbReference>
<evidence type="ECO:0000256" key="1">
    <source>
        <dbReference type="ARBA" id="ARBA00004496"/>
    </source>
</evidence>
<evidence type="ECO:0000259" key="9">
    <source>
        <dbReference type="PROSITE" id="PS01124"/>
    </source>
</evidence>
<evidence type="ECO:0000256" key="4">
    <source>
        <dbReference type="ARBA" id="ARBA00023012"/>
    </source>
</evidence>
<keyword evidence="6" id="KW-0238">DNA-binding</keyword>
<dbReference type="PROSITE" id="PS01124">
    <property type="entry name" value="HTH_ARAC_FAMILY_2"/>
    <property type="match status" value="1"/>
</dbReference>
<dbReference type="PANTHER" id="PTHR42713:SF3">
    <property type="entry name" value="TRANSCRIPTIONAL REGULATORY PROTEIN HPTR"/>
    <property type="match status" value="1"/>
</dbReference>
<dbReference type="InterPro" id="IPR011006">
    <property type="entry name" value="CheY-like_superfamily"/>
</dbReference>
<dbReference type="Gene3D" id="3.40.50.2300">
    <property type="match status" value="1"/>
</dbReference>
<evidence type="ECO:0000313" key="11">
    <source>
        <dbReference type="EMBL" id="UOM49626.1"/>
    </source>
</evidence>
<accession>A0ABY4DCI7</accession>
<evidence type="ECO:0000256" key="5">
    <source>
        <dbReference type="ARBA" id="ARBA00023015"/>
    </source>
</evidence>
<sequence length="526" mass="59905">MAYSILIVDDEAVIREGLKQVVSWQALGYSIAAAVASGEDALRFLEKAAVDVVLADIRMPRVSGIELARLIKLNYPETRVVILSGYDNFSYAQNAIRYGVYHYLLKPCAEEEIVDVFTHLRDELDKIRTRKASLQKMQKIIVQEELSHLIAGKMQLQDAREFLSWKQQNKQCAVAMLLLQLLPTEQLFKAAVNTDIESTSFPRYEMFEPYLDLEDLVVLKLHNQRYLCIFTCEKAVAEEKIAALFQSLKAHTSQEFPVALMGLGCTVDNLDGWPDDQLSLWLSQADALFWNASIGEVGTLAYHHVRSDAQYITLPDPVQLAKEMCIHKKQGSIQEKEQLFETLEKKHFNSAMAYLTEYMSALKASVLACGASFDSISQYFDSVLPLFEYCLTARRTQYLAIMLGLLSCQKIENHKSTCYSKSIRDALQRIDQGFQNVISLDELARELGLTATYLSKLFKREVGVNFKEYLLEKQIHEAKRLLRSTNAKIYEVAAAVGFNDQHYFSDVFKRCTSLTPLEYRKVGHDE</sequence>
<dbReference type="InterPro" id="IPR001789">
    <property type="entry name" value="Sig_transdc_resp-reg_receiver"/>
</dbReference>
<dbReference type="InterPro" id="IPR009057">
    <property type="entry name" value="Homeodomain-like_sf"/>
</dbReference>
<organism evidence="11 12">
    <name type="scientific">Sphaerochaeta associata</name>
    <dbReference type="NCBI Taxonomy" id="1129264"/>
    <lineage>
        <taxon>Bacteria</taxon>
        <taxon>Pseudomonadati</taxon>
        <taxon>Spirochaetota</taxon>
        <taxon>Spirochaetia</taxon>
        <taxon>Spirochaetales</taxon>
        <taxon>Sphaerochaetaceae</taxon>
        <taxon>Sphaerochaeta</taxon>
    </lineage>
</organism>
<dbReference type="PANTHER" id="PTHR42713">
    <property type="entry name" value="HISTIDINE KINASE-RELATED"/>
    <property type="match status" value="1"/>
</dbReference>
<evidence type="ECO:0000256" key="3">
    <source>
        <dbReference type="ARBA" id="ARBA00022553"/>
    </source>
</evidence>
<keyword evidence="2" id="KW-0963">Cytoplasm</keyword>
<keyword evidence="3 8" id="KW-0597">Phosphoprotein</keyword>
<dbReference type="SMART" id="SM00342">
    <property type="entry name" value="HTH_ARAC"/>
    <property type="match status" value="1"/>
</dbReference>
<evidence type="ECO:0000256" key="2">
    <source>
        <dbReference type="ARBA" id="ARBA00022490"/>
    </source>
</evidence>
<dbReference type="PROSITE" id="PS50110">
    <property type="entry name" value="RESPONSE_REGULATORY"/>
    <property type="match status" value="1"/>
</dbReference>
<dbReference type="SUPFAM" id="SSF52172">
    <property type="entry name" value="CheY-like"/>
    <property type="match status" value="1"/>
</dbReference>
<feature type="domain" description="Response regulatory" evidence="10">
    <location>
        <begin position="4"/>
        <end position="121"/>
    </location>
</feature>
<comment type="subcellular location">
    <subcellularLocation>
        <location evidence="1">Cytoplasm</location>
    </subcellularLocation>
</comment>